<dbReference type="KEGG" id="slim:SCL_0670"/>
<evidence type="ECO:0000313" key="6">
    <source>
        <dbReference type="Proteomes" id="UP000243180"/>
    </source>
</evidence>
<organism evidence="5 6">
    <name type="scientific">Sulfuricaulis limicola</name>
    <dbReference type="NCBI Taxonomy" id="1620215"/>
    <lineage>
        <taxon>Bacteria</taxon>
        <taxon>Pseudomonadati</taxon>
        <taxon>Pseudomonadota</taxon>
        <taxon>Gammaproteobacteria</taxon>
        <taxon>Acidiferrobacterales</taxon>
        <taxon>Acidiferrobacteraceae</taxon>
        <taxon>Sulfuricaulis</taxon>
    </lineage>
</organism>
<evidence type="ECO:0000256" key="2">
    <source>
        <dbReference type="PROSITE-ProRule" id="PRU00335"/>
    </source>
</evidence>
<dbReference type="RefSeq" id="WP_148664962.1">
    <property type="nucleotide sequence ID" value="NZ_AP014879.1"/>
</dbReference>
<dbReference type="SUPFAM" id="SSF48498">
    <property type="entry name" value="Tetracyclin repressor-like, C-terminal domain"/>
    <property type="match status" value="1"/>
</dbReference>
<protein>
    <submittedName>
        <fullName evidence="5">TetR family transcriptional regulator</fullName>
    </submittedName>
</protein>
<feature type="DNA-binding region" description="H-T-H motif" evidence="2">
    <location>
        <begin position="27"/>
        <end position="46"/>
    </location>
</feature>
<feature type="domain" description="HTH tetR-type" evidence="4">
    <location>
        <begin position="4"/>
        <end position="64"/>
    </location>
</feature>
<evidence type="ECO:0000313" key="5">
    <source>
        <dbReference type="EMBL" id="BAV32992.1"/>
    </source>
</evidence>
<dbReference type="PROSITE" id="PS50977">
    <property type="entry name" value="HTH_TETR_2"/>
    <property type="match status" value="1"/>
</dbReference>
<proteinExistence type="predicted"/>
<keyword evidence="1 2" id="KW-0238">DNA-binding</keyword>
<keyword evidence="6" id="KW-1185">Reference proteome</keyword>
<dbReference type="InterPro" id="IPR036271">
    <property type="entry name" value="Tet_transcr_reg_TetR-rel_C_sf"/>
</dbReference>
<evidence type="ECO:0000256" key="3">
    <source>
        <dbReference type="SAM" id="MobiDB-lite"/>
    </source>
</evidence>
<reference evidence="5 6" key="1">
    <citation type="submission" date="2015-05" db="EMBL/GenBank/DDBJ databases">
        <title>Complete genome sequence of a sulfur-oxidizing gammaproteobacterium strain HA5.</title>
        <authorList>
            <person name="Miura A."/>
            <person name="Kojima H."/>
            <person name="Fukui M."/>
        </authorList>
    </citation>
    <scope>NUCLEOTIDE SEQUENCE [LARGE SCALE GENOMIC DNA]</scope>
    <source>
        <strain evidence="5 6">HA5</strain>
    </source>
</reference>
<feature type="region of interest" description="Disordered" evidence="3">
    <location>
        <begin position="190"/>
        <end position="210"/>
    </location>
</feature>
<dbReference type="AlphaFoldDB" id="A0A1B4XDX1"/>
<dbReference type="InParanoid" id="A0A1B4XDX1"/>
<sequence>MAARSTREKIMDAALDLAGRQSWESLRLHDVAAELQLDLNDVRVHFREKEDIVDAWFDRADAAMLQAGTATGFSDLPARERLHRLIMAWLAALASHRDVTRQMIYGKFEPGHVHYQFAGLLRVSRTVQWLREAAHRDAVLPWRAIEETGLTAIYLAVFFCWMRDESESATRTSVFLDRLLGRAERLAQSLPGFSGPRRNAGAPPFSAPKS</sequence>
<dbReference type="InterPro" id="IPR009057">
    <property type="entry name" value="Homeodomain-like_sf"/>
</dbReference>
<evidence type="ECO:0000256" key="1">
    <source>
        <dbReference type="ARBA" id="ARBA00023125"/>
    </source>
</evidence>
<dbReference type="OrthoDB" id="7375611at2"/>
<dbReference type="Gene3D" id="1.10.357.10">
    <property type="entry name" value="Tetracycline Repressor, domain 2"/>
    <property type="match status" value="1"/>
</dbReference>
<evidence type="ECO:0000259" key="4">
    <source>
        <dbReference type="PROSITE" id="PS50977"/>
    </source>
</evidence>
<dbReference type="SUPFAM" id="SSF46689">
    <property type="entry name" value="Homeodomain-like"/>
    <property type="match status" value="1"/>
</dbReference>
<dbReference type="EMBL" id="AP014879">
    <property type="protein sequence ID" value="BAV32992.1"/>
    <property type="molecule type" value="Genomic_DNA"/>
</dbReference>
<dbReference type="InterPro" id="IPR001647">
    <property type="entry name" value="HTH_TetR"/>
</dbReference>
<accession>A0A1B4XDX1</accession>
<gene>
    <name evidence="5" type="ORF">SCL_0670</name>
</gene>
<dbReference type="Proteomes" id="UP000243180">
    <property type="component" value="Chromosome"/>
</dbReference>
<name>A0A1B4XDX1_9GAMM</name>
<dbReference type="GO" id="GO:0003677">
    <property type="term" value="F:DNA binding"/>
    <property type="evidence" value="ECO:0007669"/>
    <property type="project" value="UniProtKB-UniRule"/>
</dbReference>